<dbReference type="GO" id="GO:0022857">
    <property type="term" value="F:transmembrane transporter activity"/>
    <property type="evidence" value="ECO:0007669"/>
    <property type="project" value="TreeGrafter"/>
</dbReference>
<evidence type="ECO:0000256" key="4">
    <source>
        <dbReference type="ARBA" id="ARBA00022989"/>
    </source>
</evidence>
<dbReference type="Proteomes" id="UP000275321">
    <property type="component" value="Unassembled WGS sequence"/>
</dbReference>
<evidence type="ECO:0000313" key="8">
    <source>
        <dbReference type="Proteomes" id="UP000275321"/>
    </source>
</evidence>
<name>A0A427KDT3_ENTCL</name>
<dbReference type="InterPro" id="IPR050189">
    <property type="entry name" value="MFS_Efflux_Transporters"/>
</dbReference>
<proteinExistence type="predicted"/>
<feature type="transmembrane region" description="Helical" evidence="6">
    <location>
        <begin position="136"/>
        <end position="152"/>
    </location>
</feature>
<dbReference type="PANTHER" id="PTHR43124:SF3">
    <property type="entry name" value="CHLORAMPHENICOL EFFLUX PUMP RV0191"/>
    <property type="match status" value="1"/>
</dbReference>
<accession>A0A427KDT3</accession>
<dbReference type="AlphaFoldDB" id="A0A427KDT3"/>
<keyword evidence="5 6" id="KW-0472">Membrane</keyword>
<dbReference type="GO" id="GO:0005886">
    <property type="term" value="C:plasma membrane"/>
    <property type="evidence" value="ECO:0007669"/>
    <property type="project" value="UniProtKB-SubCell"/>
</dbReference>
<evidence type="ECO:0000313" key="7">
    <source>
        <dbReference type="EMBL" id="RSB22312.1"/>
    </source>
</evidence>
<dbReference type="PANTHER" id="PTHR43124">
    <property type="entry name" value="PURINE EFFLUX PUMP PBUE"/>
    <property type="match status" value="1"/>
</dbReference>
<dbReference type="InterPro" id="IPR036259">
    <property type="entry name" value="MFS_trans_sf"/>
</dbReference>
<keyword evidence="3 6" id="KW-0812">Transmembrane</keyword>
<evidence type="ECO:0000256" key="1">
    <source>
        <dbReference type="ARBA" id="ARBA00004651"/>
    </source>
</evidence>
<reference evidence="7 8" key="1">
    <citation type="submission" date="2018-10" db="EMBL/GenBank/DDBJ databases">
        <title>Transmission dynamics of multidrug resistant bacteria on intensive care unit surfaces.</title>
        <authorList>
            <person name="D'Souza A.W."/>
            <person name="Potter R.F."/>
            <person name="Wallace M."/>
            <person name="Shupe A."/>
            <person name="Patel S."/>
            <person name="Sun S."/>
            <person name="Gul D."/>
            <person name="Kwon J.H."/>
            <person name="Andleeb S."/>
            <person name="Burnham C.-A.D."/>
            <person name="Dantas G."/>
        </authorList>
    </citation>
    <scope>NUCLEOTIDE SEQUENCE [LARGE SCALE GENOMIC DNA]</scope>
    <source>
        <strain evidence="7 8">EC_073</strain>
    </source>
</reference>
<organism evidence="7 8">
    <name type="scientific">Enterobacter cloacae</name>
    <dbReference type="NCBI Taxonomy" id="550"/>
    <lineage>
        <taxon>Bacteria</taxon>
        <taxon>Pseudomonadati</taxon>
        <taxon>Pseudomonadota</taxon>
        <taxon>Gammaproteobacteria</taxon>
        <taxon>Enterobacterales</taxon>
        <taxon>Enterobacteriaceae</taxon>
        <taxon>Enterobacter</taxon>
        <taxon>Enterobacter cloacae complex</taxon>
    </lineage>
</organism>
<comment type="caution">
    <text evidence="7">The sequence shown here is derived from an EMBL/GenBank/DDBJ whole genome shotgun (WGS) entry which is preliminary data.</text>
</comment>
<evidence type="ECO:0000256" key="3">
    <source>
        <dbReference type="ARBA" id="ARBA00022692"/>
    </source>
</evidence>
<dbReference type="EMBL" id="RHWT01000091">
    <property type="protein sequence ID" value="RSB22312.1"/>
    <property type="molecule type" value="Genomic_DNA"/>
</dbReference>
<comment type="subcellular location">
    <subcellularLocation>
        <location evidence="1">Cell membrane</location>
        <topology evidence="1">Multi-pass membrane protein</topology>
    </subcellularLocation>
</comment>
<feature type="transmembrane region" description="Helical" evidence="6">
    <location>
        <begin position="68"/>
        <end position="88"/>
    </location>
</feature>
<feature type="non-terminal residue" evidence="7">
    <location>
        <position position="153"/>
    </location>
</feature>
<dbReference type="SUPFAM" id="SSF103473">
    <property type="entry name" value="MFS general substrate transporter"/>
    <property type="match status" value="1"/>
</dbReference>
<keyword evidence="2" id="KW-1003">Cell membrane</keyword>
<evidence type="ECO:0000256" key="5">
    <source>
        <dbReference type="ARBA" id="ARBA00023136"/>
    </source>
</evidence>
<sequence length="153" mass="16510">MTGKCFQADYGAARHIVRRGWLIQPEISKMNDHSFTKLTAFCQWLLFTGQYEFLMTQVNNHSPTAFRAWIAVLSLTLGVFATVTAEFLPVGILPEVAAGFSITEGQAGMMITVPGILAALAAPGVMLATGRADRRSVLLFLSFLLLVSCGVAA</sequence>
<keyword evidence="4 6" id="KW-1133">Transmembrane helix</keyword>
<gene>
    <name evidence="7" type="ORF">EGK68_25760</name>
</gene>
<evidence type="ECO:0000256" key="6">
    <source>
        <dbReference type="SAM" id="Phobius"/>
    </source>
</evidence>
<evidence type="ECO:0000256" key="2">
    <source>
        <dbReference type="ARBA" id="ARBA00022475"/>
    </source>
</evidence>
<feature type="transmembrane region" description="Helical" evidence="6">
    <location>
        <begin position="108"/>
        <end position="129"/>
    </location>
</feature>
<protein>
    <submittedName>
        <fullName evidence="7">MFS transporter</fullName>
    </submittedName>
</protein>